<keyword evidence="4" id="KW-0539">Nucleus</keyword>
<evidence type="ECO:0000256" key="1">
    <source>
        <dbReference type="ARBA" id="ARBA00004123"/>
    </source>
</evidence>
<dbReference type="PROSITE" id="PS50969">
    <property type="entry name" value="FCP1"/>
    <property type="match status" value="1"/>
</dbReference>
<feature type="compositionally biased region" description="Acidic residues" evidence="7">
    <location>
        <begin position="513"/>
        <end position="526"/>
    </location>
</feature>
<dbReference type="CDD" id="cd07521">
    <property type="entry name" value="HAD_FCP1-like"/>
    <property type="match status" value="1"/>
</dbReference>
<dbReference type="InterPro" id="IPR004274">
    <property type="entry name" value="FCP1_dom"/>
</dbReference>
<keyword evidence="3" id="KW-0378">Hydrolase</keyword>
<dbReference type="PANTHER" id="PTHR23081:SF36">
    <property type="entry name" value="RNA POLYMERASE II SUBUNIT A C-TERMINAL DOMAIN PHOSPHATASE"/>
    <property type="match status" value="1"/>
</dbReference>
<dbReference type="SUPFAM" id="SSF56784">
    <property type="entry name" value="HAD-like"/>
    <property type="match status" value="1"/>
</dbReference>
<comment type="subcellular location">
    <subcellularLocation>
        <location evidence="1">Nucleus</location>
    </subcellularLocation>
</comment>
<accession>A0A7R9UH42</accession>
<sequence length="555" mass="61594">MKRSADDANGSSSGPTKRSRESADCPHPASWHGMCISCGKSVEGAKGVQQTIGGGVTLEYNSRETVARAGQLRETLETEQKLALALDLDHTLLHTTMNPGAPEYLKKVYNGQIVKMDESNARAVLLGKEADSEENCVFQVSLRVSGERQPPTVHYIKLRPGVRAFLRSAVNLFRMYIYTHGNREYANAVARILDPDRCYFQNRIVSRTDTPDLRTSKSLERLFPEGLDMALVVDDNEKVYIQNGEQMGNLISCQQYHFWPPNMGEINIVPGTIGDRLAGEEPSEGKAFPGDSQLRYIWDVLQRVHRLCYPKVGGKAPDSSRSRRSVAISAPDALAKHRGAILKGARVVLAAEGFSRSQLERWIRCLGASPVFLDAEIEDQLAQTAPPRAQAQNGDHVGPDTEGGALHVPSDEDRSLCCQVLLEKYDVSHVLGVNRNWKVDAALRYGRCWVLHIDWLYYGFFRTVQAPEARFLLTGARPATDPSWDPDRPAPMLPEYRKVTEAAEGVVENGDGSSEDSEPEEGEIPEDLYIGVKKERAKELAEFLLDSDSDEDDDP</sequence>
<dbReference type="InterPro" id="IPR039189">
    <property type="entry name" value="Fcp1"/>
</dbReference>
<dbReference type="InterPro" id="IPR036412">
    <property type="entry name" value="HAD-like_sf"/>
</dbReference>
<feature type="region of interest" description="Disordered" evidence="7">
    <location>
        <begin position="1"/>
        <end position="28"/>
    </location>
</feature>
<comment type="catalytic activity">
    <reaction evidence="5">
        <text>O-phospho-L-seryl-[protein] + H2O = L-seryl-[protein] + phosphate</text>
        <dbReference type="Rhea" id="RHEA:20629"/>
        <dbReference type="Rhea" id="RHEA-COMP:9863"/>
        <dbReference type="Rhea" id="RHEA-COMP:11604"/>
        <dbReference type="ChEBI" id="CHEBI:15377"/>
        <dbReference type="ChEBI" id="CHEBI:29999"/>
        <dbReference type="ChEBI" id="CHEBI:43474"/>
        <dbReference type="ChEBI" id="CHEBI:83421"/>
        <dbReference type="EC" id="3.1.3.16"/>
    </reaction>
</comment>
<name>A0A7R9UH42_9STRA</name>
<dbReference type="GO" id="GO:0008420">
    <property type="term" value="F:RNA polymerase II CTD heptapeptide repeat phosphatase activity"/>
    <property type="evidence" value="ECO:0007669"/>
    <property type="project" value="InterPro"/>
</dbReference>
<feature type="domain" description="FCP1 homology" evidence="8">
    <location>
        <begin position="77"/>
        <end position="280"/>
    </location>
</feature>
<organism evidence="9">
    <name type="scientific">Pinguiococcus pyrenoidosus</name>
    <dbReference type="NCBI Taxonomy" id="172671"/>
    <lineage>
        <taxon>Eukaryota</taxon>
        <taxon>Sar</taxon>
        <taxon>Stramenopiles</taxon>
        <taxon>Ochrophyta</taxon>
        <taxon>Pinguiophyceae</taxon>
        <taxon>Pinguiochrysidales</taxon>
        <taxon>Pinguiochrysidaceae</taxon>
        <taxon>Pinguiococcus</taxon>
    </lineage>
</organism>
<evidence type="ECO:0000256" key="7">
    <source>
        <dbReference type="SAM" id="MobiDB-lite"/>
    </source>
</evidence>
<evidence type="ECO:0000256" key="3">
    <source>
        <dbReference type="ARBA" id="ARBA00022801"/>
    </source>
</evidence>
<dbReference type="GO" id="GO:0005634">
    <property type="term" value="C:nucleus"/>
    <property type="evidence" value="ECO:0007669"/>
    <property type="project" value="UniProtKB-SubCell"/>
</dbReference>
<comment type="catalytic activity">
    <reaction evidence="6">
        <text>O-phospho-L-threonyl-[protein] + H2O = L-threonyl-[protein] + phosphate</text>
        <dbReference type="Rhea" id="RHEA:47004"/>
        <dbReference type="Rhea" id="RHEA-COMP:11060"/>
        <dbReference type="Rhea" id="RHEA-COMP:11605"/>
        <dbReference type="ChEBI" id="CHEBI:15377"/>
        <dbReference type="ChEBI" id="CHEBI:30013"/>
        <dbReference type="ChEBI" id="CHEBI:43474"/>
        <dbReference type="ChEBI" id="CHEBI:61977"/>
        <dbReference type="EC" id="3.1.3.16"/>
    </reaction>
</comment>
<evidence type="ECO:0000313" key="9">
    <source>
        <dbReference type="EMBL" id="CAD8264206.1"/>
    </source>
</evidence>
<dbReference type="EMBL" id="HBEA01018040">
    <property type="protein sequence ID" value="CAD8264206.1"/>
    <property type="molecule type" value="Transcribed_RNA"/>
</dbReference>
<evidence type="ECO:0000256" key="2">
    <source>
        <dbReference type="ARBA" id="ARBA00013081"/>
    </source>
</evidence>
<dbReference type="AlphaFoldDB" id="A0A7R9UH42"/>
<dbReference type="EC" id="3.1.3.16" evidence="2"/>
<dbReference type="InterPro" id="IPR023214">
    <property type="entry name" value="HAD_sf"/>
</dbReference>
<feature type="region of interest" description="Disordered" evidence="7">
    <location>
        <begin position="479"/>
        <end position="529"/>
    </location>
</feature>
<evidence type="ECO:0000256" key="6">
    <source>
        <dbReference type="ARBA" id="ARBA00048336"/>
    </source>
</evidence>
<dbReference type="Pfam" id="PF03031">
    <property type="entry name" value="NIF"/>
    <property type="match status" value="1"/>
</dbReference>
<gene>
    <name evidence="9" type="ORF">PPYR1160_LOCUS13709</name>
</gene>
<dbReference type="SMART" id="SM00577">
    <property type="entry name" value="CPDc"/>
    <property type="match status" value="1"/>
</dbReference>
<proteinExistence type="predicted"/>
<evidence type="ECO:0000256" key="5">
    <source>
        <dbReference type="ARBA" id="ARBA00047761"/>
    </source>
</evidence>
<evidence type="ECO:0000256" key="4">
    <source>
        <dbReference type="ARBA" id="ARBA00023242"/>
    </source>
</evidence>
<dbReference type="PANTHER" id="PTHR23081">
    <property type="entry name" value="RNA POLYMERASE II CTD PHOSPHATASE"/>
    <property type="match status" value="1"/>
</dbReference>
<dbReference type="Gene3D" id="3.40.50.1000">
    <property type="entry name" value="HAD superfamily/HAD-like"/>
    <property type="match status" value="1"/>
</dbReference>
<protein>
    <recommendedName>
        <fullName evidence="2">protein-serine/threonine phosphatase</fullName>
        <ecNumber evidence="2">3.1.3.16</ecNumber>
    </recommendedName>
</protein>
<dbReference type="Gene3D" id="1.10.287.10">
    <property type="entry name" value="S15/NS1, RNA-binding"/>
    <property type="match status" value="1"/>
</dbReference>
<reference evidence="9" key="1">
    <citation type="submission" date="2021-01" db="EMBL/GenBank/DDBJ databases">
        <authorList>
            <person name="Corre E."/>
            <person name="Pelletier E."/>
            <person name="Niang G."/>
            <person name="Scheremetjew M."/>
            <person name="Finn R."/>
            <person name="Kale V."/>
            <person name="Holt S."/>
            <person name="Cochrane G."/>
            <person name="Meng A."/>
            <person name="Brown T."/>
            <person name="Cohen L."/>
        </authorList>
    </citation>
    <scope>NUCLEOTIDE SEQUENCE</scope>
    <source>
        <strain evidence="9">CCMP2078</strain>
    </source>
</reference>
<evidence type="ECO:0000259" key="8">
    <source>
        <dbReference type="PROSITE" id="PS50969"/>
    </source>
</evidence>